<dbReference type="SUPFAM" id="SSF52540">
    <property type="entry name" value="P-loop containing nucleoside triphosphate hydrolases"/>
    <property type="match status" value="1"/>
</dbReference>
<gene>
    <name evidence="2" type="ORF">FOF52_11780</name>
</gene>
<dbReference type="PANTHER" id="PTHR40396:SF1">
    <property type="entry name" value="ATPASE AAA-TYPE CORE DOMAIN-CONTAINING PROTEIN"/>
    <property type="match status" value="1"/>
</dbReference>
<dbReference type="Gene3D" id="3.40.50.300">
    <property type="entry name" value="P-loop containing nucleotide triphosphate hydrolases"/>
    <property type="match status" value="1"/>
</dbReference>
<dbReference type="Pfam" id="PF13304">
    <property type="entry name" value="AAA_21"/>
    <property type="match status" value="1"/>
</dbReference>
<evidence type="ECO:0000259" key="1">
    <source>
        <dbReference type="Pfam" id="PF13304"/>
    </source>
</evidence>
<dbReference type="RefSeq" id="WP_248590025.1">
    <property type="nucleotide sequence ID" value="NZ_BAABEB010000002.1"/>
</dbReference>
<organism evidence="2 3">
    <name type="scientific">Thermobifida alba</name>
    <name type="common">Thermomonospora alba</name>
    <dbReference type="NCBI Taxonomy" id="53522"/>
    <lineage>
        <taxon>Bacteria</taxon>
        <taxon>Bacillati</taxon>
        <taxon>Actinomycetota</taxon>
        <taxon>Actinomycetes</taxon>
        <taxon>Streptosporangiales</taxon>
        <taxon>Nocardiopsidaceae</taxon>
        <taxon>Thermobifida</taxon>
    </lineage>
</organism>
<dbReference type="Proteomes" id="UP000832041">
    <property type="component" value="Chromosome"/>
</dbReference>
<evidence type="ECO:0000313" key="2">
    <source>
        <dbReference type="EMBL" id="UPT21542.1"/>
    </source>
</evidence>
<reference evidence="2 3" key="1">
    <citation type="submission" date="2020-04" db="EMBL/GenBank/DDBJ databases">
        <title>Thermobifida alba genome sequencing and assembly.</title>
        <authorList>
            <person name="Luzics S."/>
            <person name="Horvath B."/>
            <person name="Nagy I."/>
            <person name="Toth A."/>
            <person name="Nagy I."/>
            <person name="Kukolya J."/>
        </authorList>
    </citation>
    <scope>NUCLEOTIDE SEQUENCE [LARGE SCALE GENOMIC DNA]</scope>
    <source>
        <strain evidence="2 3">DSM 43795</strain>
    </source>
</reference>
<dbReference type="InterPro" id="IPR027417">
    <property type="entry name" value="P-loop_NTPase"/>
</dbReference>
<evidence type="ECO:0000313" key="3">
    <source>
        <dbReference type="Proteomes" id="UP000832041"/>
    </source>
</evidence>
<keyword evidence="2" id="KW-0547">Nucleotide-binding</keyword>
<dbReference type="GO" id="GO:0005524">
    <property type="term" value="F:ATP binding"/>
    <property type="evidence" value="ECO:0007669"/>
    <property type="project" value="UniProtKB-KW"/>
</dbReference>
<proteinExistence type="predicted"/>
<accession>A0ABY4L652</accession>
<name>A0ABY4L652_THEAE</name>
<keyword evidence="2" id="KW-0067">ATP-binding</keyword>
<dbReference type="PANTHER" id="PTHR40396">
    <property type="entry name" value="ATPASE-LIKE PROTEIN"/>
    <property type="match status" value="1"/>
</dbReference>
<protein>
    <submittedName>
        <fullName evidence="2">ATP-binding protein</fullName>
    </submittedName>
</protein>
<feature type="domain" description="ATPase AAA-type core" evidence="1">
    <location>
        <begin position="47"/>
        <end position="366"/>
    </location>
</feature>
<keyword evidence="3" id="KW-1185">Reference proteome</keyword>
<dbReference type="EMBL" id="CP051627">
    <property type="protein sequence ID" value="UPT21542.1"/>
    <property type="molecule type" value="Genomic_DNA"/>
</dbReference>
<sequence>MLLRFRVENWASLRDEQELSLIAADQHDDLALREVPGTDFRVLPAVGVFGANASGKSQLMYAMFYARSAVLESHQRWEPNGSTGREPFRLDQARSTEPTTFVFDLVAEGVRYEYGFALDDTRVLEEWLFSWPQGRIRRVFERFGPGARDVVAGPTLRKGYGTRTRTAIEAVRPNSLLVSAGAANSHPLLTVIYEWFRRIGTAHDGNSFERLDFTLQKLGGRYASQMRRLLQLADLGITGIRSEERKVPEEVSVRFSELMRLIEPEHVSDHKVEIRRMPKIMVAHEASDGEVELPYARESSGTRTWLEMLGPVMEVLAEGRVLIVDELDARLHPNLAGQLVRLFQEPEINRNGAQLVFNTHDATLLSRNSYGRLTRDQVWFTQKGRDGATELIALKEYKEVRDDRGNLLNQYLLGRFGAVPYFDDDFLPQTYEIEETGPLVS</sequence>
<dbReference type="InterPro" id="IPR003959">
    <property type="entry name" value="ATPase_AAA_core"/>
</dbReference>